<evidence type="ECO:0000256" key="14">
    <source>
        <dbReference type="SAM" id="MobiDB-lite"/>
    </source>
</evidence>
<evidence type="ECO:0000256" key="10">
    <source>
        <dbReference type="ARBA" id="ARBA00026227"/>
    </source>
</evidence>
<dbReference type="OrthoDB" id="420884at2759"/>
<evidence type="ECO:0000313" key="16">
    <source>
        <dbReference type="RefSeq" id="XP_014474117.1"/>
    </source>
</evidence>
<dbReference type="Gene3D" id="1.25.40.510">
    <property type="entry name" value="GLE1-like"/>
    <property type="match status" value="1"/>
</dbReference>
<evidence type="ECO:0000256" key="11">
    <source>
        <dbReference type="ARBA" id="ARBA00029983"/>
    </source>
</evidence>
<feature type="region of interest" description="Disordered" evidence="14">
    <location>
        <begin position="320"/>
        <end position="389"/>
    </location>
</feature>
<keyword evidence="6" id="KW-0811">Translocation</keyword>
<evidence type="ECO:0000256" key="12">
    <source>
        <dbReference type="ARBA" id="ARBA00030897"/>
    </source>
</evidence>
<feature type="compositionally biased region" description="Basic and acidic residues" evidence="14">
    <location>
        <begin position="374"/>
        <end position="386"/>
    </location>
</feature>
<evidence type="ECO:0000256" key="5">
    <source>
        <dbReference type="ARBA" id="ARBA00022927"/>
    </source>
</evidence>
<evidence type="ECO:0000256" key="4">
    <source>
        <dbReference type="ARBA" id="ARBA00022816"/>
    </source>
</evidence>
<comment type="similarity">
    <text evidence="2">Belongs to the GLE1 family.</text>
</comment>
<dbReference type="Proteomes" id="UP000515204">
    <property type="component" value="Unplaced"/>
</dbReference>
<evidence type="ECO:0000256" key="2">
    <source>
        <dbReference type="ARBA" id="ARBA00011056"/>
    </source>
</evidence>
<feature type="region of interest" description="Disordered" evidence="14">
    <location>
        <begin position="51"/>
        <end position="71"/>
    </location>
</feature>
<keyword evidence="3" id="KW-0813">Transport</keyword>
<dbReference type="CTD" id="2733"/>
<dbReference type="AlphaFoldDB" id="A0A6P3X775"/>
<evidence type="ECO:0000256" key="1">
    <source>
        <dbReference type="ARBA" id="ARBA00004567"/>
    </source>
</evidence>
<evidence type="ECO:0000256" key="9">
    <source>
        <dbReference type="ARBA" id="ARBA00024680"/>
    </source>
</evidence>
<dbReference type="GO" id="GO:0015031">
    <property type="term" value="P:protein transport"/>
    <property type="evidence" value="ECO:0007669"/>
    <property type="project" value="UniProtKB-KW"/>
</dbReference>
<gene>
    <name evidence="16" type="primary">LOC106744144</name>
</gene>
<name>A0A6P3X775_DINQU</name>
<evidence type="ECO:0000256" key="3">
    <source>
        <dbReference type="ARBA" id="ARBA00022448"/>
    </source>
</evidence>
<comment type="function">
    <text evidence="9">Required for the export of mRNAs containing poly(A) tails from the nucleus into the cytoplasm. May be involved in the terminal step of the mRNA transport through the nuclear pore complex (NPC).</text>
</comment>
<keyword evidence="8" id="KW-0539">Nucleus</keyword>
<protein>
    <recommendedName>
        <fullName evidence="10">mRNA export factor GLE1</fullName>
    </recommendedName>
    <alternativeName>
        <fullName evidence="12">GLE1 RNA export mediator</fullName>
    </alternativeName>
    <alternativeName>
        <fullName evidence="11">Nucleoporin GLE1</fullName>
    </alternativeName>
</protein>
<evidence type="ECO:0000256" key="6">
    <source>
        <dbReference type="ARBA" id="ARBA00023010"/>
    </source>
</evidence>
<dbReference type="GeneID" id="106744144"/>
<keyword evidence="15" id="KW-1185">Reference proteome</keyword>
<comment type="subcellular location">
    <subcellularLocation>
        <location evidence="1">Nucleus</location>
        <location evidence="1">Nuclear pore complex</location>
    </subcellularLocation>
</comment>
<evidence type="ECO:0000256" key="7">
    <source>
        <dbReference type="ARBA" id="ARBA00023132"/>
    </source>
</evidence>
<evidence type="ECO:0000256" key="13">
    <source>
        <dbReference type="SAM" id="Coils"/>
    </source>
</evidence>
<keyword evidence="5" id="KW-0653">Protein transport</keyword>
<dbReference type="GO" id="GO:0016973">
    <property type="term" value="P:poly(A)+ mRNA export from nucleus"/>
    <property type="evidence" value="ECO:0007669"/>
    <property type="project" value="InterPro"/>
</dbReference>
<accession>A0A6P3X775</accession>
<dbReference type="InterPro" id="IPR038506">
    <property type="entry name" value="GLE1-like_sf"/>
</dbReference>
<evidence type="ECO:0000256" key="8">
    <source>
        <dbReference type="ARBA" id="ARBA00023242"/>
    </source>
</evidence>
<proteinExistence type="inferred from homology"/>
<evidence type="ECO:0000313" key="15">
    <source>
        <dbReference type="Proteomes" id="UP000515204"/>
    </source>
</evidence>
<dbReference type="Pfam" id="PF07817">
    <property type="entry name" value="GLE1"/>
    <property type="match status" value="1"/>
</dbReference>
<dbReference type="GO" id="GO:0031369">
    <property type="term" value="F:translation initiation factor binding"/>
    <property type="evidence" value="ECO:0007669"/>
    <property type="project" value="TreeGrafter"/>
</dbReference>
<dbReference type="GO" id="GO:0005737">
    <property type="term" value="C:cytoplasm"/>
    <property type="evidence" value="ECO:0007669"/>
    <property type="project" value="TreeGrafter"/>
</dbReference>
<keyword evidence="7" id="KW-0906">Nuclear pore complex</keyword>
<keyword evidence="4" id="KW-0509">mRNA transport</keyword>
<dbReference type="GO" id="GO:0005543">
    <property type="term" value="F:phospholipid binding"/>
    <property type="evidence" value="ECO:0007669"/>
    <property type="project" value="TreeGrafter"/>
</dbReference>
<dbReference type="PANTHER" id="PTHR12960:SF0">
    <property type="entry name" value="MRNA EXPORT FACTOR GLE1"/>
    <property type="match status" value="1"/>
</dbReference>
<keyword evidence="13" id="KW-0175">Coiled coil</keyword>
<dbReference type="GO" id="GO:0044614">
    <property type="term" value="C:nuclear pore cytoplasmic filaments"/>
    <property type="evidence" value="ECO:0007669"/>
    <property type="project" value="TreeGrafter"/>
</dbReference>
<feature type="coiled-coil region" evidence="13">
    <location>
        <begin position="109"/>
        <end position="216"/>
    </location>
</feature>
<organism evidence="15 16">
    <name type="scientific">Dinoponera quadriceps</name>
    <name type="common">South American ant</name>
    <dbReference type="NCBI Taxonomy" id="609295"/>
    <lineage>
        <taxon>Eukaryota</taxon>
        <taxon>Metazoa</taxon>
        <taxon>Ecdysozoa</taxon>
        <taxon>Arthropoda</taxon>
        <taxon>Hexapoda</taxon>
        <taxon>Insecta</taxon>
        <taxon>Pterygota</taxon>
        <taxon>Neoptera</taxon>
        <taxon>Endopterygota</taxon>
        <taxon>Hymenoptera</taxon>
        <taxon>Apocrita</taxon>
        <taxon>Aculeata</taxon>
        <taxon>Formicoidea</taxon>
        <taxon>Formicidae</taxon>
        <taxon>Ponerinae</taxon>
        <taxon>Ponerini</taxon>
        <taxon>Dinoponera</taxon>
    </lineage>
</organism>
<sequence>MSFHYERRNTRDGKENMEDITSDFACFKISALKKAACIPMAEIKNVTLGPQSMVNKSDTNDKLENSQDEQNSCNIKNLQKNNASPKYHTISTSNGISFSVKKIIQESELQRKEEVRKKMEHRIQRMNENSLAIKEEMEKLRMLMAHERERRNAENSAHILAEEERIAKEEEMKRRHEQQLHAQRVQEQKERLEREMEEYRKRMKEKEELMKAIVIQRGHFTAKYCDIVSLSKTCKDKHALNVFLASNGARIKEFCQQIEAIDEKIRNGDVIATDVNSIEVLVRHIEDMLSLFRMEMERADAQYEAELARKSQIDNEIQAPVAQTESTTVDRVASLQQPAESCDTVEKESVNATTSQELTVAASPSVTNAPIEPSDPKPEEASKDSAEDSPYEYVDYESLSIYDRSRQFLAAYKQSYVDFLQSPDTKKFRFECQKAINIPVNAIAGTSEQHLRDKYERLQSLLIGKSAPNVTQHPQGMAFCKDYLATKIVNQGETLVSSKPEMAFPIAAIIVALWNEHNDFGELVLAHLHEACPFVVPIFPLRQEGQSNEDYYKSLGCKYIEDGTFEKQDKYLKRMSGLMRLYVSITVTGQRKGVTKTHPHGLQYAWRWLAAVLNIEPRADTCDLCATLILDMLEVAGNVLWSAYPSQFRKLLVLLAGQYYPRMQNIMGTGGGPLMRLEEFLTDALTKGTIRHADGMLPPSFW</sequence>
<dbReference type="RefSeq" id="XP_014474117.1">
    <property type="nucleotide sequence ID" value="XM_014618631.1"/>
</dbReference>
<feature type="compositionally biased region" description="Polar residues" evidence="14">
    <location>
        <begin position="321"/>
        <end position="339"/>
    </location>
</feature>
<dbReference type="KEGG" id="dqu:106744144"/>
<dbReference type="InterPro" id="IPR012476">
    <property type="entry name" value="GLE1"/>
</dbReference>
<reference evidence="16" key="1">
    <citation type="submission" date="2025-08" db="UniProtKB">
        <authorList>
            <consortium name="RefSeq"/>
        </authorList>
    </citation>
    <scope>IDENTIFICATION</scope>
</reference>
<dbReference type="GO" id="GO:0000822">
    <property type="term" value="F:inositol hexakisphosphate binding"/>
    <property type="evidence" value="ECO:0007669"/>
    <property type="project" value="TreeGrafter"/>
</dbReference>
<dbReference type="PANTHER" id="PTHR12960">
    <property type="entry name" value="GLE-1-RELATED"/>
    <property type="match status" value="1"/>
</dbReference>
<feature type="compositionally biased region" description="Polar residues" evidence="14">
    <location>
        <begin position="350"/>
        <end position="368"/>
    </location>
</feature>